<accession>A0ACC6CCX9</accession>
<reference evidence="1" key="1">
    <citation type="submission" date="2022-08" db="EMBL/GenBank/DDBJ databases">
        <title>Genome sequencing of Pelomonas sp. UHG3.</title>
        <authorList>
            <person name="So Y."/>
        </authorList>
    </citation>
    <scope>NUCLEOTIDE SEQUENCE</scope>
    <source>
        <strain evidence="1">UHG3</strain>
    </source>
</reference>
<evidence type="ECO:0000313" key="1">
    <source>
        <dbReference type="EMBL" id="MCY4746189.1"/>
    </source>
</evidence>
<proteinExistence type="predicted"/>
<gene>
    <name evidence="1" type="ORF">NYO99_14475</name>
</gene>
<name>A0ACC6CCX9_9BURK</name>
<dbReference type="Proteomes" id="UP001076464">
    <property type="component" value="Unassembled WGS sequence"/>
</dbReference>
<keyword evidence="2" id="KW-1185">Reference proteome</keyword>
<protein>
    <submittedName>
        <fullName evidence="1">SpoIIE family protein phosphatase</fullName>
    </submittedName>
</protein>
<evidence type="ECO:0000313" key="2">
    <source>
        <dbReference type="Proteomes" id="UP001076464"/>
    </source>
</evidence>
<sequence>MSDHPADTPGDTEFASDDRTTVMKVVARPTVRALDGREHYLVQVQGNEPGRRILFGRQPLRLGRRAPADVLLGDAEVSGLHCEVVARGSVGDALVTDLGSTNGTFLNGRRVQGSMRLAQGMVLQLGRQVFVHEFRSPAEVAQAEELAHDLDKASRYVQSLLPARLNHGPLRTDWCFQPSTQLGGDAFGHFMLDEHRFAGYLIDVSGHGAGAAMHSVSVMNVLRQRVLPDTDFGDPAQVLARLNAIFPMDSHDGMMFSIWYGVFDRRDRRLRYASGGHHPAYLQAADSGALTPLKTRNLVIGAMPDAVFGAADVIVPPGARLFLFSDGVFELHDRDGRAWSLADLLPLLAQVPAGHEAPAHWLQQAVMAQARPGPLADDFSLLAVTFL</sequence>
<organism evidence="1 2">
    <name type="scientific">Roseateles hydrophilus</name>
    <dbReference type="NCBI Taxonomy" id="2975054"/>
    <lineage>
        <taxon>Bacteria</taxon>
        <taxon>Pseudomonadati</taxon>
        <taxon>Pseudomonadota</taxon>
        <taxon>Betaproteobacteria</taxon>
        <taxon>Burkholderiales</taxon>
        <taxon>Sphaerotilaceae</taxon>
        <taxon>Roseateles</taxon>
    </lineage>
</organism>
<dbReference type="EMBL" id="JAPPUY010000003">
    <property type="protein sequence ID" value="MCY4746189.1"/>
    <property type="molecule type" value="Genomic_DNA"/>
</dbReference>
<comment type="caution">
    <text evidence="1">The sequence shown here is derived from an EMBL/GenBank/DDBJ whole genome shotgun (WGS) entry which is preliminary data.</text>
</comment>